<dbReference type="GO" id="GO:0034113">
    <property type="term" value="P:heterotypic cell-cell adhesion"/>
    <property type="evidence" value="ECO:0007669"/>
    <property type="project" value="TreeGrafter"/>
</dbReference>
<dbReference type="PANTHER" id="PTHR46841">
    <property type="entry name" value="OX-2 MEMBRANE GLYCOPROTEIN"/>
    <property type="match status" value="1"/>
</dbReference>
<dbReference type="SUPFAM" id="SSF48726">
    <property type="entry name" value="Immunoglobulin"/>
    <property type="match status" value="1"/>
</dbReference>
<comment type="subcellular location">
    <subcellularLocation>
        <location evidence="1">Membrane</location>
        <topology evidence="1">Single-pass membrane protein</topology>
    </subcellularLocation>
</comment>
<accession>A0A8C5FVF4</accession>
<evidence type="ECO:0000256" key="2">
    <source>
        <dbReference type="ARBA" id="ARBA00022692"/>
    </source>
</evidence>
<evidence type="ECO:0000313" key="9">
    <source>
        <dbReference type="Ensembl" id="ENSGMOP00000064413.1"/>
    </source>
</evidence>
<evidence type="ECO:0000256" key="8">
    <source>
        <dbReference type="ARBA" id="ARBA00023319"/>
    </source>
</evidence>
<dbReference type="Ensembl" id="ENSGMOT00000067673.1">
    <property type="protein sequence ID" value="ENSGMOP00000064413.1"/>
    <property type="gene ID" value="ENSGMOG00000031995.1"/>
</dbReference>
<evidence type="ECO:0000256" key="5">
    <source>
        <dbReference type="ARBA" id="ARBA00023136"/>
    </source>
</evidence>
<dbReference type="PANTHER" id="PTHR46841:SF7">
    <property type="entry name" value="IG-LIKE DOMAIN-CONTAINING PROTEIN"/>
    <property type="match status" value="1"/>
</dbReference>
<sequence length="82" mass="9252">MVDSYHIIFDWGLPSTSAPAITIKNVTWSDEACYICTFNVYTTGSQIQKTCLSVQGITHLSPFFWPSFNIISNNKAIYLNLL</sequence>
<dbReference type="InterPro" id="IPR036179">
    <property type="entry name" value="Ig-like_dom_sf"/>
</dbReference>
<dbReference type="GO" id="GO:0043025">
    <property type="term" value="C:neuronal cell body"/>
    <property type="evidence" value="ECO:0007669"/>
    <property type="project" value="TreeGrafter"/>
</dbReference>
<keyword evidence="2" id="KW-0812">Transmembrane</keyword>
<protein>
    <submittedName>
        <fullName evidence="9">Uncharacterized protein</fullName>
    </submittedName>
</protein>
<evidence type="ECO:0000256" key="1">
    <source>
        <dbReference type="ARBA" id="ARBA00004167"/>
    </source>
</evidence>
<dbReference type="GO" id="GO:0030424">
    <property type="term" value="C:axon"/>
    <property type="evidence" value="ECO:0007669"/>
    <property type="project" value="TreeGrafter"/>
</dbReference>
<keyword evidence="3" id="KW-0732">Signal</keyword>
<evidence type="ECO:0000256" key="4">
    <source>
        <dbReference type="ARBA" id="ARBA00022989"/>
    </source>
</evidence>
<dbReference type="GO" id="GO:0009986">
    <property type="term" value="C:cell surface"/>
    <property type="evidence" value="ECO:0007669"/>
    <property type="project" value="TreeGrafter"/>
</dbReference>
<proteinExistence type="predicted"/>
<dbReference type="GO" id="GO:0098632">
    <property type="term" value="F:cell-cell adhesion mediator activity"/>
    <property type="evidence" value="ECO:0007669"/>
    <property type="project" value="InterPro"/>
</dbReference>
<dbReference type="GO" id="GO:0016020">
    <property type="term" value="C:membrane"/>
    <property type="evidence" value="ECO:0007669"/>
    <property type="project" value="UniProtKB-SubCell"/>
</dbReference>
<keyword evidence="7" id="KW-0325">Glycoprotein</keyword>
<evidence type="ECO:0000256" key="6">
    <source>
        <dbReference type="ARBA" id="ARBA00023157"/>
    </source>
</evidence>
<reference evidence="9" key="2">
    <citation type="submission" date="2025-09" db="UniProtKB">
        <authorList>
            <consortium name="Ensembl"/>
        </authorList>
    </citation>
    <scope>IDENTIFICATION</scope>
</reference>
<reference evidence="9" key="1">
    <citation type="submission" date="2025-08" db="UniProtKB">
        <authorList>
            <consortium name="Ensembl"/>
        </authorList>
    </citation>
    <scope>IDENTIFICATION</scope>
</reference>
<dbReference type="Proteomes" id="UP000694546">
    <property type="component" value="Chromosome 4"/>
</dbReference>
<dbReference type="AlphaFoldDB" id="A0A8C5FVF4"/>
<dbReference type="Gene3D" id="2.60.40.10">
    <property type="entry name" value="Immunoglobulins"/>
    <property type="match status" value="1"/>
</dbReference>
<evidence type="ECO:0000256" key="7">
    <source>
        <dbReference type="ARBA" id="ARBA00023180"/>
    </source>
</evidence>
<name>A0A8C5FVF4_GADMO</name>
<keyword evidence="10" id="KW-1185">Reference proteome</keyword>
<keyword evidence="8" id="KW-0393">Immunoglobulin domain</keyword>
<evidence type="ECO:0000256" key="3">
    <source>
        <dbReference type="ARBA" id="ARBA00022729"/>
    </source>
</evidence>
<evidence type="ECO:0000313" key="10">
    <source>
        <dbReference type="Proteomes" id="UP000694546"/>
    </source>
</evidence>
<organism evidence="9 10">
    <name type="scientific">Gadus morhua</name>
    <name type="common">Atlantic cod</name>
    <dbReference type="NCBI Taxonomy" id="8049"/>
    <lineage>
        <taxon>Eukaryota</taxon>
        <taxon>Metazoa</taxon>
        <taxon>Chordata</taxon>
        <taxon>Craniata</taxon>
        <taxon>Vertebrata</taxon>
        <taxon>Euteleostomi</taxon>
        <taxon>Actinopterygii</taxon>
        <taxon>Neopterygii</taxon>
        <taxon>Teleostei</taxon>
        <taxon>Neoteleostei</taxon>
        <taxon>Acanthomorphata</taxon>
        <taxon>Zeiogadaria</taxon>
        <taxon>Gadariae</taxon>
        <taxon>Gadiformes</taxon>
        <taxon>Gadoidei</taxon>
        <taxon>Gadidae</taxon>
        <taxon>Gadus</taxon>
    </lineage>
</organism>
<dbReference type="GO" id="GO:0150079">
    <property type="term" value="P:negative regulation of neuroinflammatory response"/>
    <property type="evidence" value="ECO:0007669"/>
    <property type="project" value="TreeGrafter"/>
</dbReference>
<keyword evidence="5" id="KW-0472">Membrane</keyword>
<keyword evidence="4" id="KW-1133">Transmembrane helix</keyword>
<dbReference type="InterPro" id="IPR047164">
    <property type="entry name" value="OX2G-like"/>
</dbReference>
<keyword evidence="6" id="KW-1015">Disulfide bond</keyword>
<dbReference type="GeneTree" id="ENSGT01060000253390"/>
<dbReference type="InterPro" id="IPR013783">
    <property type="entry name" value="Ig-like_fold"/>
</dbReference>